<dbReference type="Proteomes" id="UP000299102">
    <property type="component" value="Unassembled WGS sequence"/>
</dbReference>
<evidence type="ECO:0000256" key="1">
    <source>
        <dbReference type="SAM" id="MobiDB-lite"/>
    </source>
</evidence>
<evidence type="ECO:0000313" key="3">
    <source>
        <dbReference type="Proteomes" id="UP000299102"/>
    </source>
</evidence>
<dbReference type="EMBL" id="BGZK01000360">
    <property type="protein sequence ID" value="GBP39127.1"/>
    <property type="molecule type" value="Genomic_DNA"/>
</dbReference>
<feature type="compositionally biased region" description="Basic residues" evidence="1">
    <location>
        <begin position="221"/>
        <end position="234"/>
    </location>
</feature>
<feature type="compositionally biased region" description="Basic residues" evidence="1">
    <location>
        <begin position="197"/>
        <end position="206"/>
    </location>
</feature>
<reference evidence="2 3" key="1">
    <citation type="journal article" date="2019" name="Commun. Biol.">
        <title>The bagworm genome reveals a unique fibroin gene that provides high tensile strength.</title>
        <authorList>
            <person name="Kono N."/>
            <person name="Nakamura H."/>
            <person name="Ohtoshi R."/>
            <person name="Tomita M."/>
            <person name="Numata K."/>
            <person name="Arakawa K."/>
        </authorList>
    </citation>
    <scope>NUCLEOTIDE SEQUENCE [LARGE SCALE GENOMIC DNA]</scope>
</reference>
<feature type="compositionally biased region" description="Low complexity" evidence="1">
    <location>
        <begin position="207"/>
        <end position="219"/>
    </location>
</feature>
<accession>A0A4C1VLF2</accession>
<comment type="caution">
    <text evidence="2">The sequence shown here is derived from an EMBL/GenBank/DDBJ whole genome shotgun (WGS) entry which is preliminary data.</text>
</comment>
<feature type="region of interest" description="Disordered" evidence="1">
    <location>
        <begin position="144"/>
        <end position="240"/>
    </location>
</feature>
<feature type="compositionally biased region" description="Basic and acidic residues" evidence="1">
    <location>
        <begin position="171"/>
        <end position="196"/>
    </location>
</feature>
<organism evidence="2 3">
    <name type="scientific">Eumeta variegata</name>
    <name type="common">Bagworm moth</name>
    <name type="synonym">Eumeta japonica</name>
    <dbReference type="NCBI Taxonomy" id="151549"/>
    <lineage>
        <taxon>Eukaryota</taxon>
        <taxon>Metazoa</taxon>
        <taxon>Ecdysozoa</taxon>
        <taxon>Arthropoda</taxon>
        <taxon>Hexapoda</taxon>
        <taxon>Insecta</taxon>
        <taxon>Pterygota</taxon>
        <taxon>Neoptera</taxon>
        <taxon>Endopterygota</taxon>
        <taxon>Lepidoptera</taxon>
        <taxon>Glossata</taxon>
        <taxon>Ditrysia</taxon>
        <taxon>Tineoidea</taxon>
        <taxon>Psychidae</taxon>
        <taxon>Oiketicinae</taxon>
        <taxon>Eumeta</taxon>
    </lineage>
</organism>
<keyword evidence="3" id="KW-1185">Reference proteome</keyword>
<name>A0A4C1VLF2_EUMVA</name>
<dbReference type="AlphaFoldDB" id="A0A4C1VLF2"/>
<sequence length="240" mass="26862">MLAELRALAISTNHPQRNAVQRLPGQLPWLRQREHTKKSLILDIINHDPDLDLVPDFIPEKPALLDRTYTAGRAAVCWRVDSSCPSTFTSTAAVRLTRIGAVVFLVRSTSLLANDGQPAAAAALGPRAHMPLVPRYLLARTMPTPKNFSLPNRRVRPSTAPRSTPIKKTIQNRDRGETETESFRENITRSEVQRSRAERKHGRRGHAASTGRATGAGRPPARPRRRPPRRRAFHAFRPPL</sequence>
<proteinExistence type="predicted"/>
<protein>
    <submittedName>
        <fullName evidence="2">Uncharacterized protein</fullName>
    </submittedName>
</protein>
<gene>
    <name evidence="2" type="ORF">EVAR_27087_1</name>
</gene>
<evidence type="ECO:0000313" key="2">
    <source>
        <dbReference type="EMBL" id="GBP39127.1"/>
    </source>
</evidence>